<keyword evidence="1" id="KW-1185">Reference proteome</keyword>
<sequence length="136" mass="15677">MFVWLYIEASNRLLAYGLFPWTTSVASYPRTAFASSLSIFFINEKFNLADGVVKFVGISSEMDVTFMFNTCDNSNSITFQSKQKKEYQVEFVDFGSQVKVSNKINSNVVKENLWEKADWDQFLWAVRGRCASFLKN</sequence>
<dbReference type="WBParaSite" id="ACRNAN_scaffold1100.g23238.t1">
    <property type="protein sequence ID" value="ACRNAN_scaffold1100.g23238.t1"/>
    <property type="gene ID" value="ACRNAN_scaffold1100.g23238"/>
</dbReference>
<dbReference type="Proteomes" id="UP000887540">
    <property type="component" value="Unplaced"/>
</dbReference>
<accession>A0A914CIH5</accession>
<reference evidence="2" key="1">
    <citation type="submission" date="2022-11" db="UniProtKB">
        <authorList>
            <consortium name="WormBaseParasite"/>
        </authorList>
    </citation>
    <scope>IDENTIFICATION</scope>
</reference>
<dbReference type="AlphaFoldDB" id="A0A914CIH5"/>
<evidence type="ECO:0000313" key="1">
    <source>
        <dbReference type="Proteomes" id="UP000887540"/>
    </source>
</evidence>
<proteinExistence type="predicted"/>
<name>A0A914CIH5_9BILA</name>
<organism evidence="1 2">
    <name type="scientific">Acrobeloides nanus</name>
    <dbReference type="NCBI Taxonomy" id="290746"/>
    <lineage>
        <taxon>Eukaryota</taxon>
        <taxon>Metazoa</taxon>
        <taxon>Ecdysozoa</taxon>
        <taxon>Nematoda</taxon>
        <taxon>Chromadorea</taxon>
        <taxon>Rhabditida</taxon>
        <taxon>Tylenchina</taxon>
        <taxon>Cephalobomorpha</taxon>
        <taxon>Cephaloboidea</taxon>
        <taxon>Cephalobidae</taxon>
        <taxon>Acrobeloides</taxon>
    </lineage>
</organism>
<evidence type="ECO:0000313" key="2">
    <source>
        <dbReference type="WBParaSite" id="ACRNAN_scaffold1100.g23238.t1"/>
    </source>
</evidence>
<protein>
    <submittedName>
        <fullName evidence="2">Uncharacterized protein</fullName>
    </submittedName>
</protein>